<comment type="caution">
    <text evidence="1">The sequence shown here is derived from an EMBL/GenBank/DDBJ whole genome shotgun (WGS) entry which is preliminary data.</text>
</comment>
<organism evidence="1 2">
    <name type="scientific">Fulvivirga sediminis</name>
    <dbReference type="NCBI Taxonomy" id="2803949"/>
    <lineage>
        <taxon>Bacteria</taxon>
        <taxon>Pseudomonadati</taxon>
        <taxon>Bacteroidota</taxon>
        <taxon>Cytophagia</taxon>
        <taxon>Cytophagales</taxon>
        <taxon>Fulvivirgaceae</taxon>
        <taxon>Fulvivirga</taxon>
    </lineage>
</organism>
<sequence>MDQNKAYSLLNRQLTDILANAERIIKGSDSTEEVETFARYSTELKRFVNERIENKDFVQMTNDIPTIEYKRMRIQLWHYFIWPSWFLIIYKNYYIKLRTIEQIQLARSKYASLQVLTKSQIN</sequence>
<dbReference type="AlphaFoldDB" id="A0A937K1H9"/>
<keyword evidence="2" id="KW-1185">Reference proteome</keyword>
<accession>A0A937K1H9</accession>
<dbReference type="RefSeq" id="WP_202245132.1">
    <property type="nucleotide sequence ID" value="NZ_JAESIY010000007.1"/>
</dbReference>
<proteinExistence type="predicted"/>
<evidence type="ECO:0000313" key="1">
    <source>
        <dbReference type="EMBL" id="MBL3657355.1"/>
    </source>
</evidence>
<name>A0A937K1H9_9BACT</name>
<dbReference type="Proteomes" id="UP000659388">
    <property type="component" value="Unassembled WGS sequence"/>
</dbReference>
<reference evidence="1" key="1">
    <citation type="submission" date="2021-01" db="EMBL/GenBank/DDBJ databases">
        <title>Fulvivirga kasyanovii gen. nov., sp nov., a novel member of the phylum Bacteroidetes isolated from seawater in a mussel farm.</title>
        <authorList>
            <person name="Zhao L.-H."/>
            <person name="Wang Z.-J."/>
        </authorList>
    </citation>
    <scope>NUCLEOTIDE SEQUENCE</scope>
    <source>
        <strain evidence="1">2943</strain>
    </source>
</reference>
<dbReference type="EMBL" id="JAESIY010000007">
    <property type="protein sequence ID" value="MBL3657355.1"/>
    <property type="molecule type" value="Genomic_DNA"/>
</dbReference>
<evidence type="ECO:0000313" key="2">
    <source>
        <dbReference type="Proteomes" id="UP000659388"/>
    </source>
</evidence>
<protein>
    <submittedName>
        <fullName evidence="1">Uncharacterized protein</fullName>
    </submittedName>
</protein>
<gene>
    <name evidence="1" type="ORF">JL102_14505</name>
</gene>